<protein>
    <submittedName>
        <fullName evidence="2">Acyl carrier protein</fullName>
    </submittedName>
</protein>
<organism evidence="2 3">
    <name type="scientific">Cellvibrio fibrivorans</name>
    <dbReference type="NCBI Taxonomy" id="126350"/>
    <lineage>
        <taxon>Bacteria</taxon>
        <taxon>Pseudomonadati</taxon>
        <taxon>Pseudomonadota</taxon>
        <taxon>Gammaproteobacteria</taxon>
        <taxon>Cellvibrionales</taxon>
        <taxon>Cellvibrionaceae</taxon>
        <taxon>Cellvibrio</taxon>
    </lineage>
</organism>
<name>A0ABU1UUF1_9GAMM</name>
<dbReference type="Pfam" id="PF00550">
    <property type="entry name" value="PP-binding"/>
    <property type="match status" value="1"/>
</dbReference>
<dbReference type="SUPFAM" id="SSF47336">
    <property type="entry name" value="ACP-like"/>
    <property type="match status" value="1"/>
</dbReference>
<dbReference type="Gene3D" id="1.10.1200.10">
    <property type="entry name" value="ACP-like"/>
    <property type="match status" value="1"/>
</dbReference>
<accession>A0ABU1UUF1</accession>
<evidence type="ECO:0000313" key="2">
    <source>
        <dbReference type="EMBL" id="MDR7088797.1"/>
    </source>
</evidence>
<proteinExistence type="predicted"/>
<feature type="domain" description="Carrier" evidence="1">
    <location>
        <begin position="5"/>
        <end position="91"/>
    </location>
</feature>
<dbReference type="EMBL" id="JAVDVX010000001">
    <property type="protein sequence ID" value="MDR7088797.1"/>
    <property type="molecule type" value="Genomic_DNA"/>
</dbReference>
<gene>
    <name evidence="2" type="ORF">J2X05_000800</name>
</gene>
<comment type="caution">
    <text evidence="2">The sequence shown here is derived from an EMBL/GenBank/DDBJ whole genome shotgun (WGS) entry which is preliminary data.</text>
</comment>
<dbReference type="NCBIfam" id="NF006617">
    <property type="entry name" value="PRK09184.1"/>
    <property type="match status" value="1"/>
</dbReference>
<dbReference type="RefSeq" id="WP_310068899.1">
    <property type="nucleotide sequence ID" value="NZ_JAVDVX010000001.1"/>
</dbReference>
<dbReference type="PROSITE" id="PS50075">
    <property type="entry name" value="CARRIER"/>
    <property type="match status" value="1"/>
</dbReference>
<keyword evidence="3" id="KW-1185">Reference proteome</keyword>
<sequence>MSLQTLEEQELAALLIEALDLEDLEPADINPEAPLFDASHSESLGLDSIDALEISLAIAKHYKVQLKADDENNKAIFHSLRSLSSYINVQRA</sequence>
<dbReference type="InterPro" id="IPR036736">
    <property type="entry name" value="ACP-like_sf"/>
</dbReference>
<evidence type="ECO:0000313" key="3">
    <source>
        <dbReference type="Proteomes" id="UP001253595"/>
    </source>
</evidence>
<dbReference type="InterPro" id="IPR009081">
    <property type="entry name" value="PP-bd_ACP"/>
</dbReference>
<reference evidence="2 3" key="1">
    <citation type="submission" date="2023-07" db="EMBL/GenBank/DDBJ databases">
        <title>Sorghum-associated microbial communities from plants grown in Nebraska, USA.</title>
        <authorList>
            <person name="Schachtman D."/>
        </authorList>
    </citation>
    <scope>NUCLEOTIDE SEQUENCE [LARGE SCALE GENOMIC DNA]</scope>
    <source>
        <strain evidence="2 3">BE190</strain>
    </source>
</reference>
<dbReference type="Proteomes" id="UP001253595">
    <property type="component" value="Unassembled WGS sequence"/>
</dbReference>
<evidence type="ECO:0000259" key="1">
    <source>
        <dbReference type="PROSITE" id="PS50075"/>
    </source>
</evidence>